<organism evidence="2 3">
    <name type="scientific">Burkholderia arboris</name>
    <dbReference type="NCBI Taxonomy" id="488730"/>
    <lineage>
        <taxon>Bacteria</taxon>
        <taxon>Pseudomonadati</taxon>
        <taxon>Pseudomonadota</taxon>
        <taxon>Betaproteobacteria</taxon>
        <taxon>Burkholderiales</taxon>
        <taxon>Burkholderiaceae</taxon>
        <taxon>Burkholderia</taxon>
        <taxon>Burkholderia cepacia complex</taxon>
    </lineage>
</organism>
<dbReference type="InterPro" id="IPR005151">
    <property type="entry name" value="Tail-specific_protease"/>
</dbReference>
<name>A0A9Q9SGB5_9BURK</name>
<dbReference type="SMART" id="SM00245">
    <property type="entry name" value="TSPc"/>
    <property type="match status" value="1"/>
</dbReference>
<proteinExistence type="predicted"/>
<accession>A0A9Q9SGB5</accession>
<dbReference type="PANTHER" id="PTHR11261">
    <property type="entry name" value="INTERPHOTORECEPTOR RETINOID-BINDING PROTEIN"/>
    <property type="match status" value="1"/>
</dbReference>
<dbReference type="SUPFAM" id="SSF52096">
    <property type="entry name" value="ClpP/crotonase"/>
    <property type="match status" value="1"/>
</dbReference>
<protein>
    <submittedName>
        <fullName evidence="2">Peptidase</fullName>
    </submittedName>
</protein>
<gene>
    <name evidence="2" type="ORF">BAR24066_01924</name>
</gene>
<dbReference type="InterPro" id="IPR029045">
    <property type="entry name" value="ClpP/crotonase-like_dom_sf"/>
</dbReference>
<dbReference type="Pfam" id="PF03572">
    <property type="entry name" value="Peptidase_S41"/>
    <property type="match status" value="1"/>
</dbReference>
<dbReference type="RefSeq" id="WP_174992180.1">
    <property type="nucleotide sequence ID" value="NZ_CABVPX010000006.1"/>
</dbReference>
<evidence type="ECO:0000259" key="1">
    <source>
        <dbReference type="SMART" id="SM00245"/>
    </source>
</evidence>
<dbReference type="Gene3D" id="3.30.750.44">
    <property type="match status" value="1"/>
</dbReference>
<dbReference type="GO" id="GO:0008236">
    <property type="term" value="F:serine-type peptidase activity"/>
    <property type="evidence" value="ECO:0007669"/>
    <property type="project" value="InterPro"/>
</dbReference>
<sequence length="493" mass="52279">MRLFATLIWSLGISGWLPGCGGDANEPAVPGGLPPAPRERLRAALQDDAFVPQTHGIWALAGTGAIAEIGPHGAVIYTTTRTGNLCWRDPAYNASTKATAALIGMYAHWRGDMIFTDSPDGLQLHARPLAALPDACRTAGSGASSPLATYDAVAALLLDYYSFAADYDIDWPARIARLRPQAAAAGSDAALAPVLDALLAAPVDAHTSIGDESDSFTLGWRDENAPQQTFRRLRHAWAQEAPDTPFPAWLGVWHARQTQARLGLLRADARGIEFDGSVVWGVLDGNIGYLAIDRMGGFAGAPITDIEQDRARLAGKLDAVFERLKETRALVLDLAFNQGGAAEIAHDIAARFADRKRLAYTRALPQAAGVAPQPFHVEPGGAVHYAKPVVVLTSDVTVSAGEYLVLMMRTLPHAVQAGQATQGALSGGFGKGLPNGWMMGIANHVTRDAAGVSYEARGIRPDVAFDVIPDNASESGYVRAVTRAAMLAAQRAR</sequence>
<dbReference type="PANTHER" id="PTHR11261:SF3">
    <property type="entry name" value="RETINOL-BINDING PROTEIN 3"/>
    <property type="match status" value="1"/>
</dbReference>
<dbReference type="GO" id="GO:0006508">
    <property type="term" value="P:proteolysis"/>
    <property type="evidence" value="ECO:0007669"/>
    <property type="project" value="InterPro"/>
</dbReference>
<dbReference type="Proteomes" id="UP000494172">
    <property type="component" value="Unassembled WGS sequence"/>
</dbReference>
<comment type="caution">
    <text evidence="2">The sequence shown here is derived from an EMBL/GenBank/DDBJ whole genome shotgun (WGS) entry which is preliminary data.</text>
</comment>
<evidence type="ECO:0000313" key="2">
    <source>
        <dbReference type="EMBL" id="VWB43018.1"/>
    </source>
</evidence>
<feature type="domain" description="Tail specific protease" evidence="1">
    <location>
        <begin position="258"/>
        <end position="466"/>
    </location>
</feature>
<dbReference type="EMBL" id="CABVPX010000006">
    <property type="protein sequence ID" value="VWB43018.1"/>
    <property type="molecule type" value="Genomic_DNA"/>
</dbReference>
<dbReference type="AlphaFoldDB" id="A0A9Q9SGB5"/>
<dbReference type="Gene3D" id="3.90.226.10">
    <property type="entry name" value="2-enoyl-CoA Hydratase, Chain A, domain 1"/>
    <property type="match status" value="1"/>
</dbReference>
<evidence type="ECO:0000313" key="3">
    <source>
        <dbReference type="Proteomes" id="UP000494172"/>
    </source>
</evidence>
<reference evidence="2 3" key="1">
    <citation type="submission" date="2019-09" db="EMBL/GenBank/DDBJ databases">
        <authorList>
            <person name="Depoorter E."/>
        </authorList>
    </citation>
    <scope>NUCLEOTIDE SEQUENCE [LARGE SCALE GENOMIC DNA]</scope>
    <source>
        <strain evidence="2">LMG 24066</strain>
    </source>
</reference>
<dbReference type="CDD" id="cd07563">
    <property type="entry name" value="Peptidase_S41_IRBP"/>
    <property type="match status" value="1"/>
</dbReference>